<evidence type="ECO:0000313" key="3">
    <source>
        <dbReference type="Proteomes" id="UP000178999"/>
    </source>
</evidence>
<feature type="transmembrane region" description="Helical" evidence="1">
    <location>
        <begin position="46"/>
        <end position="68"/>
    </location>
</feature>
<proteinExistence type="predicted"/>
<protein>
    <recommendedName>
        <fullName evidence="4">3-keto-disaccharide hydrolase domain-containing protein</fullName>
    </recommendedName>
</protein>
<dbReference type="Gene3D" id="2.60.120.560">
    <property type="entry name" value="Exo-inulinase, domain 1"/>
    <property type="match status" value="1"/>
</dbReference>
<reference evidence="2 3" key="1">
    <citation type="journal article" date="2016" name="Nat. Commun.">
        <title>Thousands of microbial genomes shed light on interconnected biogeochemical processes in an aquifer system.</title>
        <authorList>
            <person name="Anantharaman K."/>
            <person name="Brown C.T."/>
            <person name="Hug L.A."/>
            <person name="Sharon I."/>
            <person name="Castelle C.J."/>
            <person name="Probst A.J."/>
            <person name="Thomas B.C."/>
            <person name="Singh A."/>
            <person name="Wilkins M.J."/>
            <person name="Karaoz U."/>
            <person name="Brodie E.L."/>
            <person name="Williams K.H."/>
            <person name="Hubbard S.S."/>
            <person name="Banfield J.F."/>
        </authorList>
    </citation>
    <scope>NUCLEOTIDE SEQUENCE [LARGE SCALE GENOMIC DNA]</scope>
</reference>
<organism evidence="2 3">
    <name type="scientific">Candidatus Woesebacteria bacterium RIFOXYB1_FULL_38_16</name>
    <dbReference type="NCBI Taxonomy" id="1802538"/>
    <lineage>
        <taxon>Bacteria</taxon>
        <taxon>Candidatus Woeseibacteriota</taxon>
    </lineage>
</organism>
<dbReference type="EMBL" id="MGHY01000025">
    <property type="protein sequence ID" value="OGM78909.1"/>
    <property type="molecule type" value="Genomic_DNA"/>
</dbReference>
<dbReference type="AlphaFoldDB" id="A0A1F8CSV5"/>
<keyword evidence="1" id="KW-0472">Membrane</keyword>
<name>A0A1F8CSV5_9BACT</name>
<accession>A0A1F8CSV5</accession>
<evidence type="ECO:0000313" key="2">
    <source>
        <dbReference type="EMBL" id="OGM78909.1"/>
    </source>
</evidence>
<gene>
    <name evidence="2" type="ORF">A2382_03380</name>
</gene>
<feature type="transmembrane region" description="Helical" evidence="1">
    <location>
        <begin position="20"/>
        <end position="40"/>
    </location>
</feature>
<sequence length="298" mass="34751">MADISQFINFKDRRQLATDVLFWLISALLVIILVKVMSLSTFSFKVYFPDTIIVALYFLVIIYIFVLLKDFREWVIIFCNRDKTFSFRIGDWPGLWIFNGGCEFGPEKLVINSSRSGCLLENYYWKDFTMSFDVKFEENDIQKQKLFGIIFRAKDFDNYFMLEIGIRPEKYSDSNGNESVIEGIKPHLRYKGGWEELAIKKIDKFDFGKNKSFQRIKLRVIGNRVDLFYQGGNVFSWRLPTHVDVNHFESGVIEGRTNGLDLLASQCVSSYGLVGFRSHWNHAPAIIKNLIIKPMKSF</sequence>
<dbReference type="Proteomes" id="UP000178999">
    <property type="component" value="Unassembled WGS sequence"/>
</dbReference>
<evidence type="ECO:0008006" key="4">
    <source>
        <dbReference type="Google" id="ProtNLM"/>
    </source>
</evidence>
<comment type="caution">
    <text evidence="2">The sequence shown here is derived from an EMBL/GenBank/DDBJ whole genome shotgun (WGS) entry which is preliminary data.</text>
</comment>
<evidence type="ECO:0000256" key="1">
    <source>
        <dbReference type="SAM" id="Phobius"/>
    </source>
</evidence>
<keyword evidence="1" id="KW-1133">Transmembrane helix</keyword>
<keyword evidence="1" id="KW-0812">Transmembrane</keyword>
<dbReference type="STRING" id="1802538.A2382_03380"/>